<keyword evidence="3" id="KW-1185">Reference proteome</keyword>
<dbReference type="EMBL" id="JARBJD010000405">
    <property type="protein sequence ID" value="KAK2942494.1"/>
    <property type="molecule type" value="Genomic_DNA"/>
</dbReference>
<comment type="caution">
    <text evidence="2">The sequence shown here is derived from an EMBL/GenBank/DDBJ whole genome shotgun (WGS) entry which is preliminary data.</text>
</comment>
<accession>A0ABQ9WSL8</accession>
<sequence>MRCSSLAYVCRPSPPNAERSLVCHFVHMEGALICSIVQKECAAHKVVIEPTESFEGQKRLTTQLAVQQRVQLKQNSTHLAKINNVLTGA</sequence>
<dbReference type="EMBL" id="JARBJD010000615">
    <property type="protein sequence ID" value="KAK2940731.1"/>
    <property type="molecule type" value="Genomic_DNA"/>
</dbReference>
<name>A0ABQ9WSL8_9EUKA</name>
<evidence type="ECO:0000313" key="2">
    <source>
        <dbReference type="EMBL" id="KAK2942494.1"/>
    </source>
</evidence>
<gene>
    <name evidence="2" type="ORF">BLNAU_22605</name>
    <name evidence="1" type="ORF">BLNAU_24361</name>
</gene>
<dbReference type="Proteomes" id="UP001281761">
    <property type="component" value="Unassembled WGS sequence"/>
</dbReference>
<proteinExistence type="predicted"/>
<organism evidence="2 3">
    <name type="scientific">Blattamonas nauphoetae</name>
    <dbReference type="NCBI Taxonomy" id="2049346"/>
    <lineage>
        <taxon>Eukaryota</taxon>
        <taxon>Metamonada</taxon>
        <taxon>Preaxostyla</taxon>
        <taxon>Oxymonadida</taxon>
        <taxon>Blattamonas</taxon>
    </lineage>
</organism>
<evidence type="ECO:0000313" key="3">
    <source>
        <dbReference type="Proteomes" id="UP001281761"/>
    </source>
</evidence>
<protein>
    <submittedName>
        <fullName evidence="2">Uncharacterized protein</fullName>
    </submittedName>
</protein>
<reference evidence="2 3" key="1">
    <citation type="journal article" date="2022" name="bioRxiv">
        <title>Genomics of Preaxostyla Flagellates Illuminates Evolutionary Transitions and the Path Towards Mitochondrial Loss.</title>
        <authorList>
            <person name="Novak L.V.F."/>
            <person name="Treitli S.C."/>
            <person name="Pyrih J."/>
            <person name="Halakuc P."/>
            <person name="Pipaliya S.V."/>
            <person name="Vacek V."/>
            <person name="Brzon O."/>
            <person name="Soukal P."/>
            <person name="Eme L."/>
            <person name="Dacks J.B."/>
            <person name="Karnkowska A."/>
            <person name="Elias M."/>
            <person name="Hampl V."/>
        </authorList>
    </citation>
    <scope>NUCLEOTIDE SEQUENCE [LARGE SCALE GENOMIC DNA]</scope>
    <source>
        <strain evidence="2">NAU3</strain>
        <tissue evidence="2">Gut</tissue>
    </source>
</reference>
<evidence type="ECO:0000313" key="1">
    <source>
        <dbReference type="EMBL" id="KAK2940731.1"/>
    </source>
</evidence>